<sequence>MEKGWLSRKLQAAFFATSMLSIYLSADYTIAIREQYLYELGTHFLSWLMIYFVYSGVVILIYGSLVSIFIEWVDRTFIQMAGWIYVLIHGLFGLPFGLISSFNGAVIGGAAALTYGLIDYFIRKKRPRFFTLPSIPLIVAVAIAFILTGLSPEQPPFTRQDAIVEAHAARDVEYDHFPKEEGTWTSVINGYDVQQEVTVNEIDNEVYIVTFRETWEKGLDQGEWNWSYEVSRGAVASKGGREQTPGYYQ</sequence>
<keyword evidence="1" id="KW-0472">Membrane</keyword>
<keyword evidence="1" id="KW-0812">Transmembrane</keyword>
<feature type="transmembrane region" description="Helical" evidence="1">
    <location>
        <begin position="105"/>
        <end position="122"/>
    </location>
</feature>
<name>A0A554A0Y2_9BACI</name>
<feature type="transmembrane region" description="Helical" evidence="1">
    <location>
        <begin position="129"/>
        <end position="150"/>
    </location>
</feature>
<evidence type="ECO:0000256" key="1">
    <source>
        <dbReference type="SAM" id="Phobius"/>
    </source>
</evidence>
<dbReference type="AlphaFoldDB" id="A0A554A0Y2"/>
<evidence type="ECO:0000313" key="2">
    <source>
        <dbReference type="EMBL" id="TSB47349.1"/>
    </source>
</evidence>
<evidence type="ECO:0000313" key="3">
    <source>
        <dbReference type="Proteomes" id="UP000318521"/>
    </source>
</evidence>
<feature type="transmembrane region" description="Helical" evidence="1">
    <location>
        <begin position="12"/>
        <end position="32"/>
    </location>
</feature>
<proteinExistence type="predicted"/>
<reference evidence="2 3" key="1">
    <citation type="submission" date="2019-07" db="EMBL/GenBank/DDBJ databases">
        <authorList>
            <person name="Park Y.J."/>
            <person name="Jeong S.E."/>
            <person name="Jung H.S."/>
        </authorList>
    </citation>
    <scope>NUCLEOTIDE SEQUENCE [LARGE SCALE GENOMIC DNA]</scope>
    <source>
        <strain evidence="3">P16(2019)</strain>
    </source>
</reference>
<keyword evidence="1" id="KW-1133">Transmembrane helix</keyword>
<organism evidence="2 3">
    <name type="scientific">Alkalicoccobacillus porphyridii</name>
    <dbReference type="NCBI Taxonomy" id="2597270"/>
    <lineage>
        <taxon>Bacteria</taxon>
        <taxon>Bacillati</taxon>
        <taxon>Bacillota</taxon>
        <taxon>Bacilli</taxon>
        <taxon>Bacillales</taxon>
        <taxon>Bacillaceae</taxon>
        <taxon>Alkalicoccobacillus</taxon>
    </lineage>
</organism>
<dbReference type="OrthoDB" id="2447037at2"/>
<accession>A0A554A0Y2</accession>
<feature type="transmembrane region" description="Helical" evidence="1">
    <location>
        <begin position="44"/>
        <end position="70"/>
    </location>
</feature>
<gene>
    <name evidence="2" type="ORF">FN960_06315</name>
</gene>
<dbReference type="EMBL" id="VLXZ01000003">
    <property type="protein sequence ID" value="TSB47349.1"/>
    <property type="molecule type" value="Genomic_DNA"/>
</dbReference>
<dbReference type="Proteomes" id="UP000318521">
    <property type="component" value="Unassembled WGS sequence"/>
</dbReference>
<protein>
    <submittedName>
        <fullName evidence="2">Uncharacterized protein</fullName>
    </submittedName>
</protein>
<keyword evidence="3" id="KW-1185">Reference proteome</keyword>
<comment type="caution">
    <text evidence="2">The sequence shown here is derived from an EMBL/GenBank/DDBJ whole genome shotgun (WGS) entry which is preliminary data.</text>
</comment>
<feature type="transmembrane region" description="Helical" evidence="1">
    <location>
        <begin position="82"/>
        <end position="99"/>
    </location>
</feature>
<dbReference type="RefSeq" id="WP_143847848.1">
    <property type="nucleotide sequence ID" value="NZ_VLXZ01000003.1"/>
</dbReference>